<dbReference type="OrthoDB" id="206507at2157"/>
<dbReference type="RefSeq" id="WP_089810320.1">
    <property type="nucleotide sequence ID" value="NZ_FOYT01000004.1"/>
</dbReference>
<dbReference type="EMBL" id="FOYT01000004">
    <property type="protein sequence ID" value="SFR69669.1"/>
    <property type="molecule type" value="Genomic_DNA"/>
</dbReference>
<evidence type="ECO:0000256" key="1">
    <source>
        <dbReference type="SAM" id="MobiDB-lite"/>
    </source>
</evidence>
<dbReference type="PROSITE" id="PS51257">
    <property type="entry name" value="PROKAR_LIPOPROTEIN"/>
    <property type="match status" value="1"/>
</dbReference>
<feature type="region of interest" description="Disordered" evidence="1">
    <location>
        <begin position="30"/>
        <end position="71"/>
    </location>
</feature>
<reference evidence="3" key="1">
    <citation type="submission" date="2016-10" db="EMBL/GenBank/DDBJ databases">
        <authorList>
            <person name="Varghese N."/>
            <person name="Submissions S."/>
        </authorList>
    </citation>
    <scope>NUCLEOTIDE SEQUENCE [LARGE SCALE GENOMIC DNA]</scope>
    <source>
        <strain evidence="3">CGMCC 1.7736</strain>
    </source>
</reference>
<evidence type="ECO:0008006" key="4">
    <source>
        <dbReference type="Google" id="ProtNLM"/>
    </source>
</evidence>
<name>A0A1I6ISQ6_9EURY</name>
<evidence type="ECO:0000313" key="2">
    <source>
        <dbReference type="EMBL" id="SFR69669.1"/>
    </source>
</evidence>
<dbReference type="AlphaFoldDB" id="A0A1I6ISQ6"/>
<dbReference type="STRING" id="553469.SAMN04487947_3660"/>
<sequence length="213" mass="22525">MDTTRRTLLSTCGIGTLALLAGCLGGGGGDGGDGTETDLPTDTTDGSDDTRPSGTGGPGLALVSTDERPDAPVRPEIEVTRDAATADHPPGLRATVTNEGDRTLTLGEGRAIVFAYRYDTSDQLQLLPAGEDYPAEPDCWRLTEPIAVTEEYQMVTLEPGESTSRDLELYGAPGEDACLPVGTFRFESPFSVMDEPDGEEVASFTWGFEVSLE</sequence>
<keyword evidence="3" id="KW-1185">Reference proteome</keyword>
<dbReference type="Proteomes" id="UP000198531">
    <property type="component" value="Unassembled WGS sequence"/>
</dbReference>
<protein>
    <recommendedName>
        <fullName evidence="4">Intracellular proteinase inhibitor</fullName>
    </recommendedName>
</protein>
<gene>
    <name evidence="2" type="ORF">SAMN04487947_3660</name>
</gene>
<accession>A0A1I6ISQ6</accession>
<organism evidence="2 3">
    <name type="scientific">Halogeometricum rufum</name>
    <dbReference type="NCBI Taxonomy" id="553469"/>
    <lineage>
        <taxon>Archaea</taxon>
        <taxon>Methanobacteriati</taxon>
        <taxon>Methanobacteriota</taxon>
        <taxon>Stenosarchaea group</taxon>
        <taxon>Halobacteria</taxon>
        <taxon>Halobacteriales</taxon>
        <taxon>Haloferacaceae</taxon>
        <taxon>Halogeometricum</taxon>
    </lineage>
</organism>
<proteinExistence type="predicted"/>
<evidence type="ECO:0000313" key="3">
    <source>
        <dbReference type="Proteomes" id="UP000198531"/>
    </source>
</evidence>